<dbReference type="OMA" id="FTHEVNT"/>
<evidence type="ECO:0000256" key="5">
    <source>
        <dbReference type="ARBA" id="ARBA00023242"/>
    </source>
</evidence>
<dbReference type="OrthoDB" id="1405595at2759"/>
<protein>
    <recommendedName>
        <fullName evidence="12">Zn(2)-C6 fungal-type domain-containing protein</fullName>
    </recommendedName>
</protein>
<dbReference type="Proteomes" id="UP000217790">
    <property type="component" value="Unassembled WGS sequence"/>
</dbReference>
<dbReference type="GO" id="GO:0003677">
    <property type="term" value="F:DNA binding"/>
    <property type="evidence" value="ECO:0007669"/>
    <property type="project" value="InterPro"/>
</dbReference>
<dbReference type="Pfam" id="PF04082">
    <property type="entry name" value="Fungal_trans"/>
    <property type="match status" value="1"/>
</dbReference>
<evidence type="ECO:0000313" key="11">
    <source>
        <dbReference type="Proteomes" id="UP000217790"/>
    </source>
</evidence>
<organism evidence="10 11">
    <name type="scientific">Armillaria gallica</name>
    <name type="common">Bulbous honey fungus</name>
    <name type="synonym">Armillaria bulbosa</name>
    <dbReference type="NCBI Taxonomy" id="47427"/>
    <lineage>
        <taxon>Eukaryota</taxon>
        <taxon>Fungi</taxon>
        <taxon>Dikarya</taxon>
        <taxon>Basidiomycota</taxon>
        <taxon>Agaricomycotina</taxon>
        <taxon>Agaricomycetes</taxon>
        <taxon>Agaricomycetidae</taxon>
        <taxon>Agaricales</taxon>
        <taxon>Marasmiineae</taxon>
        <taxon>Physalacriaceae</taxon>
        <taxon>Armillaria</taxon>
    </lineage>
</organism>
<keyword evidence="5" id="KW-0539">Nucleus</keyword>
<evidence type="ECO:0000256" key="3">
    <source>
        <dbReference type="ARBA" id="ARBA00023015"/>
    </source>
</evidence>
<evidence type="ECO:0000259" key="8">
    <source>
        <dbReference type="PROSITE" id="PS50048"/>
    </source>
</evidence>
<dbReference type="GO" id="GO:0008270">
    <property type="term" value="F:zinc ion binding"/>
    <property type="evidence" value="ECO:0007669"/>
    <property type="project" value="UniProtKB-KW"/>
</dbReference>
<dbReference type="SMART" id="SM00066">
    <property type="entry name" value="GAL4"/>
    <property type="match status" value="1"/>
</dbReference>
<dbReference type="EMBL" id="KZ293723">
    <property type="protein sequence ID" value="PBK82000.1"/>
    <property type="molecule type" value="Genomic_DNA"/>
</dbReference>
<name>A0A2H3CJE1_ARMGA</name>
<dbReference type="InterPro" id="IPR036236">
    <property type="entry name" value="Znf_C2H2_sf"/>
</dbReference>
<dbReference type="PROSITE" id="PS00463">
    <property type="entry name" value="ZN2_CY6_FUNGAL_1"/>
    <property type="match status" value="1"/>
</dbReference>
<dbReference type="InterPro" id="IPR036864">
    <property type="entry name" value="Zn2-C6_fun-type_DNA-bd_sf"/>
</dbReference>
<dbReference type="PROSITE" id="PS50157">
    <property type="entry name" value="ZINC_FINGER_C2H2_2"/>
    <property type="match status" value="2"/>
</dbReference>
<keyword evidence="6" id="KW-0863">Zinc-finger</keyword>
<accession>A0A2H3CJE1</accession>
<keyword evidence="3" id="KW-0805">Transcription regulation</keyword>
<feature type="domain" description="C2H2-type" evidence="9">
    <location>
        <begin position="44"/>
        <end position="71"/>
    </location>
</feature>
<dbReference type="SUPFAM" id="SSF57701">
    <property type="entry name" value="Zn2/Cys6 DNA-binding domain"/>
    <property type="match status" value="1"/>
</dbReference>
<feature type="domain" description="C2H2-type" evidence="9">
    <location>
        <begin position="72"/>
        <end position="100"/>
    </location>
</feature>
<dbReference type="GO" id="GO:0006351">
    <property type="term" value="P:DNA-templated transcription"/>
    <property type="evidence" value="ECO:0007669"/>
    <property type="project" value="InterPro"/>
</dbReference>
<keyword evidence="1" id="KW-0479">Metal-binding</keyword>
<feature type="region of interest" description="Disordered" evidence="7">
    <location>
        <begin position="243"/>
        <end position="269"/>
    </location>
</feature>
<evidence type="ECO:0000256" key="7">
    <source>
        <dbReference type="SAM" id="MobiDB-lite"/>
    </source>
</evidence>
<evidence type="ECO:0000256" key="2">
    <source>
        <dbReference type="ARBA" id="ARBA00022833"/>
    </source>
</evidence>
<proteinExistence type="predicted"/>
<dbReference type="AlphaFoldDB" id="A0A2H3CJE1"/>
<dbReference type="InterPro" id="IPR013087">
    <property type="entry name" value="Znf_C2H2_type"/>
</dbReference>
<sequence>MPVERVQVEPSPLASQPAEFRKKDGSLSKMRSHRGNIPILPQTKLCPHCPAKFTRTTHLNRHLRTHTGERLHRCNSCSSQFTRSDLLARHKKRCNSEQDPSRRKSCVACTESKIKCDRQQPCSKCVSRGKECIFLPVTPSKTTQASASPSNSQSPPALPALPSLADLSSSLNQTLGPIEGSSSGDTVSDALQRFTSNQGHDLHASGSGLLSTPQTDEMGRGGFASAYTNDFFEPFFSDIFMPRPTSPNSFSRPEDSPRSSDTGNTPDPSLFVTDYIGPTPFFKSVGFFPPETSVGSSVQPAVSNVRSSPGGTSSANADTLSPELQHYIYFFYTAFLIQMPIVHAPTFTIDNKPALLVNAMQACGALYVKTKKAGAFIEQTLATARDSLVQAFATSPKDSSETSELILAVLLLQTIGLFHQKSDQRSSSTIFHGMLVQMIRRAGLLPRNAAWEPGNIDSSNLDAAWRDWAMFEMTKRLLSQSYLLDCCHAIYFATAPSYRIGEYLINLPGEDVLWTAKSAEEWFAILQTASPYGSIQMRLAGANMRRCLDSMLLAELQLLSQPMAITPFGHFVLCHAILRNLFDLCIESRMPVQGNTSDQAAVAKEIYTIQYALHNWLQSWLASPDVPKPGDPNSDPAFVDNGISDRFFSWPLIDEFLLALPFYWFGQISLFAYQEGLPPFEPSCPENMKVEARFRLAKQWFKHIRKFLSQSNQDATVFWDELIKERLKSWQFERDNYPEDSEGLLAFFNNQ</sequence>
<evidence type="ECO:0008006" key="12">
    <source>
        <dbReference type="Google" id="ProtNLM"/>
    </source>
</evidence>
<dbReference type="Gene3D" id="4.10.240.10">
    <property type="entry name" value="Zn(2)-C6 fungal-type DNA-binding domain"/>
    <property type="match status" value="1"/>
</dbReference>
<dbReference type="PANTHER" id="PTHR47660">
    <property type="entry name" value="TRANSCRIPTION FACTOR WITH C2H2 AND ZN(2)-CYS(6) DNA BINDING DOMAIN (EUROFUNG)-RELATED-RELATED"/>
    <property type="match status" value="1"/>
</dbReference>
<evidence type="ECO:0000313" key="10">
    <source>
        <dbReference type="EMBL" id="PBK82000.1"/>
    </source>
</evidence>
<feature type="domain" description="Zn(2)-C6 fungal-type" evidence="8">
    <location>
        <begin position="105"/>
        <end position="134"/>
    </location>
</feature>
<dbReference type="InterPro" id="IPR001138">
    <property type="entry name" value="Zn2Cys6_DnaBD"/>
</dbReference>
<dbReference type="InterPro" id="IPR007219">
    <property type="entry name" value="XnlR_reg_dom"/>
</dbReference>
<dbReference type="InParanoid" id="A0A2H3CJE1"/>
<keyword evidence="2" id="KW-0862">Zinc</keyword>
<dbReference type="PROSITE" id="PS00028">
    <property type="entry name" value="ZINC_FINGER_C2H2_1"/>
    <property type="match status" value="1"/>
</dbReference>
<evidence type="ECO:0000256" key="1">
    <source>
        <dbReference type="ARBA" id="ARBA00022723"/>
    </source>
</evidence>
<reference evidence="11" key="1">
    <citation type="journal article" date="2017" name="Nat. Ecol. Evol.">
        <title>Genome expansion and lineage-specific genetic innovations in the forest pathogenic fungi Armillaria.</title>
        <authorList>
            <person name="Sipos G."/>
            <person name="Prasanna A.N."/>
            <person name="Walter M.C."/>
            <person name="O'Connor E."/>
            <person name="Balint B."/>
            <person name="Krizsan K."/>
            <person name="Kiss B."/>
            <person name="Hess J."/>
            <person name="Varga T."/>
            <person name="Slot J."/>
            <person name="Riley R."/>
            <person name="Boka B."/>
            <person name="Rigling D."/>
            <person name="Barry K."/>
            <person name="Lee J."/>
            <person name="Mihaltcheva S."/>
            <person name="LaButti K."/>
            <person name="Lipzen A."/>
            <person name="Waldron R."/>
            <person name="Moloney N.M."/>
            <person name="Sperisen C."/>
            <person name="Kredics L."/>
            <person name="Vagvoelgyi C."/>
            <person name="Patrignani A."/>
            <person name="Fitzpatrick D."/>
            <person name="Nagy I."/>
            <person name="Doyle S."/>
            <person name="Anderson J.B."/>
            <person name="Grigoriev I.V."/>
            <person name="Gueldener U."/>
            <person name="Muensterkoetter M."/>
            <person name="Nagy L.G."/>
        </authorList>
    </citation>
    <scope>NUCLEOTIDE SEQUENCE [LARGE SCALE GENOMIC DNA]</scope>
    <source>
        <strain evidence="11">Ar21-2</strain>
    </source>
</reference>
<evidence type="ECO:0000259" key="9">
    <source>
        <dbReference type="PROSITE" id="PS50157"/>
    </source>
</evidence>
<feature type="compositionally biased region" description="Low complexity" evidence="7">
    <location>
        <begin position="145"/>
        <end position="163"/>
    </location>
</feature>
<dbReference type="Pfam" id="PF00172">
    <property type="entry name" value="Zn_clus"/>
    <property type="match status" value="1"/>
</dbReference>
<feature type="region of interest" description="Disordered" evidence="7">
    <location>
        <begin position="143"/>
        <end position="163"/>
    </location>
</feature>
<dbReference type="SMART" id="SM00355">
    <property type="entry name" value="ZnF_C2H2"/>
    <property type="match status" value="2"/>
</dbReference>
<dbReference type="SUPFAM" id="SSF57667">
    <property type="entry name" value="beta-beta-alpha zinc fingers"/>
    <property type="match status" value="1"/>
</dbReference>
<dbReference type="Gene3D" id="3.30.160.60">
    <property type="entry name" value="Classic Zinc Finger"/>
    <property type="match status" value="2"/>
</dbReference>
<evidence type="ECO:0000256" key="4">
    <source>
        <dbReference type="ARBA" id="ARBA00023163"/>
    </source>
</evidence>
<keyword evidence="11" id="KW-1185">Reference proteome</keyword>
<feature type="region of interest" description="Disordered" evidence="7">
    <location>
        <begin position="198"/>
        <end position="222"/>
    </location>
</feature>
<dbReference type="GO" id="GO:0000981">
    <property type="term" value="F:DNA-binding transcription factor activity, RNA polymerase II-specific"/>
    <property type="evidence" value="ECO:0007669"/>
    <property type="project" value="InterPro"/>
</dbReference>
<dbReference type="PROSITE" id="PS50048">
    <property type="entry name" value="ZN2_CY6_FUNGAL_2"/>
    <property type="match status" value="1"/>
</dbReference>
<evidence type="ECO:0000256" key="6">
    <source>
        <dbReference type="PROSITE-ProRule" id="PRU00042"/>
    </source>
</evidence>
<gene>
    <name evidence="10" type="ORF">ARMGADRAFT_769664</name>
</gene>
<dbReference type="CDD" id="cd00067">
    <property type="entry name" value="GAL4"/>
    <property type="match status" value="1"/>
</dbReference>
<keyword evidence="4" id="KW-0804">Transcription</keyword>
<feature type="region of interest" description="Disordered" evidence="7">
    <location>
        <begin position="1"/>
        <end position="33"/>
    </location>
</feature>
<dbReference type="CDD" id="cd12148">
    <property type="entry name" value="fungal_TF_MHR"/>
    <property type="match status" value="1"/>
</dbReference>
<dbReference type="STRING" id="47427.A0A2H3CJE1"/>
<dbReference type="FunCoup" id="A0A2H3CJE1">
    <property type="interactions" value="10"/>
</dbReference>